<dbReference type="eggNOG" id="COG0707">
    <property type="taxonomic scope" value="Bacteria"/>
</dbReference>
<dbReference type="InterPro" id="IPR043148">
    <property type="entry name" value="TagF_C"/>
</dbReference>
<dbReference type="EMBL" id="CP008953">
    <property type="protein sequence ID" value="AIG78589.1"/>
    <property type="molecule type" value="Genomic_DNA"/>
</dbReference>
<dbReference type="KEGG" id="aja:AJAP_28765"/>
<reference evidence="1 2" key="1">
    <citation type="journal article" date="2014" name="J. Biotechnol.">
        <title>Complete genome sequence of the actinobacterium Amycolatopsis japonica MG417-CF17(T) (=DSM 44213T) producing (S,S)-N,N'-ethylenediaminedisuccinic acid.</title>
        <authorList>
            <person name="Stegmann E."/>
            <person name="Albersmeier A."/>
            <person name="Spohn M."/>
            <person name="Gert H."/>
            <person name="Weber T."/>
            <person name="Wohlleben W."/>
            <person name="Kalinowski J."/>
            <person name="Ruckert C."/>
        </authorList>
    </citation>
    <scope>NUCLEOTIDE SEQUENCE [LARGE SCALE GENOMIC DNA]</scope>
    <source>
        <strain evidence="2">MG417-CF17 (DSM 44213)</strain>
    </source>
</reference>
<dbReference type="Proteomes" id="UP000028492">
    <property type="component" value="Chromosome"/>
</dbReference>
<gene>
    <name evidence="1" type="ORF">AJAP_28765</name>
</gene>
<evidence type="ECO:0000313" key="1">
    <source>
        <dbReference type="EMBL" id="AIG78589.1"/>
    </source>
</evidence>
<sequence length="405" mass="44073">MTESSWVRSPVGGSDQHWATRKGVKSVLVMIPHIVAGNRLLDLLPLFEADHRVQATFTVPEWESWRATHDFVEAQGGIVLPWAQARRGEYDLVLAASQRGIDEVAGPVLLVPHGGGFGQYRPSRPPGAGPGWSPQIGLDAGQLMREGRVRADSIVLVHDREMDVLAETCPRAVPAAVVAGDIALDRLTASLPFRDHYRRGLGVTDDRRLVVVTSTWSDRSAFGRHHDLFERVLGELPPEHFRVLGVLHPQIWSHHSLWQIRTWLADSLRSGLELLRPEGSWRAALIAADHVIGDYGSVTGYAAGIGKPVLLAVDGTEPLLPGTPGAVIAEHAPRWAPGSSLLPLLCEAESSGVAERVRELLSSRPGRAGEILRAEMYRLLGLPEPTRAVPVSPVPMAEVLPCRAL</sequence>
<evidence type="ECO:0000313" key="2">
    <source>
        <dbReference type="Proteomes" id="UP000028492"/>
    </source>
</evidence>
<dbReference type="Gene3D" id="3.40.50.12580">
    <property type="match status" value="1"/>
</dbReference>
<dbReference type="HOGENOM" id="CLU_033988_0_0_11"/>
<keyword evidence="2" id="KW-1185">Reference proteome</keyword>
<organism evidence="1 2">
    <name type="scientific">Amycolatopsis japonica</name>
    <dbReference type="NCBI Taxonomy" id="208439"/>
    <lineage>
        <taxon>Bacteria</taxon>
        <taxon>Bacillati</taxon>
        <taxon>Actinomycetota</taxon>
        <taxon>Actinomycetes</taxon>
        <taxon>Pseudonocardiales</taxon>
        <taxon>Pseudonocardiaceae</taxon>
        <taxon>Amycolatopsis</taxon>
        <taxon>Amycolatopsis japonica group</taxon>
    </lineage>
</organism>
<accession>A0A075V1X1</accession>
<proteinExistence type="predicted"/>
<dbReference type="AlphaFoldDB" id="A0A075V1X1"/>
<name>A0A075V1X1_9PSEU</name>
<dbReference type="SUPFAM" id="SSF53756">
    <property type="entry name" value="UDP-Glycosyltransferase/glycogen phosphorylase"/>
    <property type="match status" value="1"/>
</dbReference>
<dbReference type="RefSeq" id="WP_038516930.1">
    <property type="nucleotide sequence ID" value="NZ_CP008953.1"/>
</dbReference>
<protein>
    <submittedName>
        <fullName evidence="1">Uncharacterized protein</fullName>
    </submittedName>
</protein>
<dbReference type="STRING" id="208439.AJAP_28765"/>